<organism evidence="1 2">
    <name type="scientific">Butyrivibrio proteoclasticus (strain ATCC 51982 / DSM 14932 / B316)</name>
    <name type="common">Clostridium proteoclasticum</name>
    <dbReference type="NCBI Taxonomy" id="515622"/>
    <lineage>
        <taxon>Bacteria</taxon>
        <taxon>Bacillati</taxon>
        <taxon>Bacillota</taxon>
        <taxon>Clostridia</taxon>
        <taxon>Lachnospirales</taxon>
        <taxon>Lachnospiraceae</taxon>
        <taxon>Butyrivibrio</taxon>
    </lineage>
</organism>
<sequence>MNGKYAPDDASLEADPNLEKRLTDYCIDEDLIYMAFAWSVADEAGNKVKELAFKHGLGFFDMFNVYPDKDTIIEIPQIAPEEIDEYSDEEKPKKGIFLKLFGRR</sequence>
<proteinExistence type="predicted"/>
<protein>
    <submittedName>
        <fullName evidence="1">Uncharacterized protein</fullName>
    </submittedName>
</protein>
<name>E0S2Z1_BUTPB</name>
<keyword evidence="2" id="KW-1185">Reference proteome</keyword>
<dbReference type="KEGG" id="bpb:bpr_III085"/>
<accession>E0S2Z1</accession>
<dbReference type="STRING" id="515622.bpr_III085"/>
<dbReference type="RefSeq" id="WP_013282425.1">
    <property type="nucleotide sequence ID" value="NC_014388.1"/>
</dbReference>
<dbReference type="AlphaFoldDB" id="E0S2Z1"/>
<evidence type="ECO:0000313" key="2">
    <source>
        <dbReference type="Proteomes" id="UP000001299"/>
    </source>
</evidence>
<reference evidence="1 2" key="1">
    <citation type="journal article" date="2010" name="PLoS ONE">
        <title>The glycobiome of the rumen bacterium Butyrivibrio proteoclasticus B316(T) highlights adaptation to a polysaccharide-rich environment.</title>
        <authorList>
            <person name="Kelly W.J."/>
            <person name="Leahy S.C."/>
            <person name="Altermann E."/>
            <person name="Yeoman C.J."/>
            <person name="Dunne J.C."/>
            <person name="Kong Z."/>
            <person name="Pacheco D.M."/>
            <person name="Li D."/>
            <person name="Noel S.J."/>
            <person name="Moon C.D."/>
            <person name="Cookson A.L."/>
            <person name="Attwood G.T."/>
        </authorList>
    </citation>
    <scope>NUCLEOTIDE SEQUENCE [LARGE SCALE GENOMIC DNA]</scope>
    <source>
        <strain evidence="2">ATCC 51982 / DSM 14932 / B316</strain>
    </source>
</reference>
<dbReference type="HOGENOM" id="CLU_2244936_0_0_9"/>
<dbReference type="EMBL" id="CP001811">
    <property type="protein sequence ID" value="ADL35773.1"/>
    <property type="molecule type" value="Genomic_DNA"/>
</dbReference>
<evidence type="ECO:0000313" key="1">
    <source>
        <dbReference type="EMBL" id="ADL35773.1"/>
    </source>
</evidence>
<dbReference type="Proteomes" id="UP000001299">
    <property type="component" value="Chromosome 2"/>
</dbReference>
<gene>
    <name evidence="1" type="ordered locus">bpr_III085</name>
</gene>